<dbReference type="InterPro" id="IPR011051">
    <property type="entry name" value="RmlC_Cupin_sf"/>
</dbReference>
<dbReference type="RefSeq" id="WP_089710055.1">
    <property type="nucleotide sequence ID" value="NZ_FMAR01000003.1"/>
</dbReference>
<accession>A0A1C4BKW8</accession>
<dbReference type="InterPro" id="IPR013096">
    <property type="entry name" value="Cupin_2"/>
</dbReference>
<dbReference type="Gene3D" id="2.60.120.10">
    <property type="entry name" value="Jelly Rolls"/>
    <property type="match status" value="1"/>
</dbReference>
<organism evidence="2 3">
    <name type="scientific">Chitinophaga costaii</name>
    <dbReference type="NCBI Taxonomy" id="1335309"/>
    <lineage>
        <taxon>Bacteria</taxon>
        <taxon>Pseudomonadati</taxon>
        <taxon>Bacteroidota</taxon>
        <taxon>Chitinophagia</taxon>
        <taxon>Chitinophagales</taxon>
        <taxon>Chitinophagaceae</taxon>
        <taxon>Chitinophaga</taxon>
    </lineage>
</organism>
<protein>
    <submittedName>
        <fullName evidence="2">Cupin domain-containing protein</fullName>
    </submittedName>
</protein>
<sequence>MATANQTIENKKTGEKITWLETASDTEGKRLVYLFEVNPRGRWPWVHAHEKQMKTLEVSKGFVTVSHGKSASILTAGERIVIPKGVPHQWSNTSHDTPAVMTVTIEPALNTEVFLEQYYGLSNDNKTNENGEPGFFQIMIMINEYKIYTEGPPLLLQKLMGWAFGGLGRLLGYKKYYPQYR</sequence>
<evidence type="ECO:0000313" key="3">
    <source>
        <dbReference type="Proteomes" id="UP000242818"/>
    </source>
</evidence>
<proteinExistence type="predicted"/>
<dbReference type="SUPFAM" id="SSF51182">
    <property type="entry name" value="RmlC-like cupins"/>
    <property type="match status" value="1"/>
</dbReference>
<evidence type="ECO:0000313" key="2">
    <source>
        <dbReference type="EMBL" id="SCC07581.1"/>
    </source>
</evidence>
<dbReference type="Pfam" id="PF07883">
    <property type="entry name" value="Cupin_2"/>
    <property type="match status" value="1"/>
</dbReference>
<dbReference type="PANTHER" id="PTHR36440:SF1">
    <property type="entry name" value="PUTATIVE (AFU_ORTHOLOGUE AFUA_8G07350)-RELATED"/>
    <property type="match status" value="1"/>
</dbReference>
<feature type="domain" description="Cupin type-2" evidence="1">
    <location>
        <begin position="34"/>
        <end position="103"/>
    </location>
</feature>
<evidence type="ECO:0000259" key="1">
    <source>
        <dbReference type="Pfam" id="PF07883"/>
    </source>
</evidence>
<dbReference type="Proteomes" id="UP000242818">
    <property type="component" value="Unassembled WGS sequence"/>
</dbReference>
<keyword evidence="3" id="KW-1185">Reference proteome</keyword>
<dbReference type="AlphaFoldDB" id="A0A1C4BKW8"/>
<dbReference type="InterPro" id="IPR014710">
    <property type="entry name" value="RmlC-like_jellyroll"/>
</dbReference>
<name>A0A1C4BKW8_9BACT</name>
<dbReference type="OrthoDB" id="1423961at2"/>
<dbReference type="EMBL" id="FMAR01000003">
    <property type="protein sequence ID" value="SCC07581.1"/>
    <property type="molecule type" value="Genomic_DNA"/>
</dbReference>
<dbReference type="InterPro" id="IPR053146">
    <property type="entry name" value="QDO-like"/>
</dbReference>
<reference evidence="2 3" key="1">
    <citation type="submission" date="2016-08" db="EMBL/GenBank/DDBJ databases">
        <authorList>
            <person name="Seilhamer J.J."/>
        </authorList>
    </citation>
    <scope>NUCLEOTIDE SEQUENCE [LARGE SCALE GENOMIC DNA]</scope>
    <source>
        <strain evidence="2 3">A37T2</strain>
    </source>
</reference>
<dbReference type="PANTHER" id="PTHR36440">
    <property type="entry name" value="PUTATIVE (AFU_ORTHOLOGUE AFUA_8G07350)-RELATED"/>
    <property type="match status" value="1"/>
</dbReference>
<gene>
    <name evidence="2" type="ORF">GA0116948_103151</name>
</gene>
<dbReference type="STRING" id="1335309.GA0116948_103151"/>